<evidence type="ECO:0000313" key="1">
    <source>
        <dbReference type="EMBL" id="QEM12996.1"/>
    </source>
</evidence>
<name>A0A5C1I556_9SPHI</name>
<sequence length="148" mass="17019">MYHAGSIIYFPIFYFKNGAKSKAKYFLALKEMEADLLLVSLPSSIDHLPRFIEQVHGCLEIPEGNICCYIFKAGQAICENAWSFERDTYLYGEYLDQYEISLLNDIYPTENIDFEIIGTLTEKELTAVTVCFANSASVKQKYKRLLIK</sequence>
<organism evidence="1 2">
    <name type="scientific">Mucilaginibacter rubeus</name>
    <dbReference type="NCBI Taxonomy" id="2027860"/>
    <lineage>
        <taxon>Bacteria</taxon>
        <taxon>Pseudomonadati</taxon>
        <taxon>Bacteroidota</taxon>
        <taxon>Sphingobacteriia</taxon>
        <taxon>Sphingobacteriales</taxon>
        <taxon>Sphingobacteriaceae</taxon>
        <taxon>Mucilaginibacter</taxon>
    </lineage>
</organism>
<gene>
    <name evidence="1" type="ORF">DEO27_024285</name>
</gene>
<reference evidence="1" key="1">
    <citation type="submission" date="2019-08" db="EMBL/GenBank/DDBJ databases">
        <title>Comparative genome analysis confer to the adaptation heavy metal polluted environment.</title>
        <authorList>
            <person name="Li Y."/>
        </authorList>
    </citation>
    <scope>NUCLEOTIDE SEQUENCE [LARGE SCALE GENOMIC DNA]</scope>
    <source>
        <strain evidence="1">P1</strain>
    </source>
</reference>
<protein>
    <submittedName>
        <fullName evidence="1">Uncharacterized protein</fullName>
    </submittedName>
</protein>
<evidence type="ECO:0000313" key="2">
    <source>
        <dbReference type="Proteomes" id="UP000251402"/>
    </source>
</evidence>
<dbReference type="RefSeq" id="WP_112574929.1">
    <property type="nucleotide sequence ID" value="NZ_CP043450.1"/>
</dbReference>
<accession>A0A5C1I556</accession>
<dbReference type="KEGG" id="mrub:DEO27_024285"/>
<proteinExistence type="predicted"/>
<dbReference type="AlphaFoldDB" id="A0A5C1I556"/>
<dbReference type="EMBL" id="CP043450">
    <property type="protein sequence ID" value="QEM12996.1"/>
    <property type="molecule type" value="Genomic_DNA"/>
</dbReference>
<dbReference type="Proteomes" id="UP000251402">
    <property type="component" value="Chromosome"/>
</dbReference>
<dbReference type="OrthoDB" id="1348281at2"/>
<keyword evidence="2" id="KW-1185">Reference proteome</keyword>